<feature type="region of interest" description="Disordered" evidence="1">
    <location>
        <begin position="792"/>
        <end position="833"/>
    </location>
</feature>
<evidence type="ECO:0000256" key="1">
    <source>
        <dbReference type="SAM" id="MobiDB-lite"/>
    </source>
</evidence>
<feature type="compositionally biased region" description="Polar residues" evidence="1">
    <location>
        <begin position="485"/>
        <end position="494"/>
    </location>
</feature>
<keyword evidence="2" id="KW-0812">Transmembrane</keyword>
<feature type="compositionally biased region" description="Polar residues" evidence="1">
    <location>
        <begin position="450"/>
        <end position="465"/>
    </location>
</feature>
<keyword evidence="2" id="KW-0472">Membrane</keyword>
<feature type="region of interest" description="Disordered" evidence="1">
    <location>
        <begin position="362"/>
        <end position="384"/>
    </location>
</feature>
<feature type="transmembrane region" description="Helical" evidence="2">
    <location>
        <begin position="154"/>
        <end position="174"/>
    </location>
</feature>
<dbReference type="EMBL" id="JANBOI010000332">
    <property type="protein sequence ID" value="KAJ1731412.1"/>
    <property type="molecule type" value="Genomic_DNA"/>
</dbReference>
<feature type="region of interest" description="Disordered" evidence="1">
    <location>
        <begin position="596"/>
        <end position="641"/>
    </location>
</feature>
<feature type="compositionally biased region" description="Polar residues" evidence="1">
    <location>
        <begin position="626"/>
        <end position="635"/>
    </location>
</feature>
<proteinExistence type="predicted"/>
<dbReference type="Proteomes" id="UP001143981">
    <property type="component" value="Unassembled WGS sequence"/>
</dbReference>
<feature type="region of interest" description="Disordered" evidence="1">
    <location>
        <begin position="441"/>
        <end position="495"/>
    </location>
</feature>
<feature type="transmembrane region" description="Helical" evidence="2">
    <location>
        <begin position="51"/>
        <end position="70"/>
    </location>
</feature>
<feature type="region of interest" description="Disordered" evidence="1">
    <location>
        <begin position="852"/>
        <end position="875"/>
    </location>
</feature>
<evidence type="ECO:0000313" key="4">
    <source>
        <dbReference type="Proteomes" id="UP001143981"/>
    </source>
</evidence>
<feature type="transmembrane region" description="Helical" evidence="2">
    <location>
        <begin position="6"/>
        <end position="24"/>
    </location>
</feature>
<reference evidence="3" key="1">
    <citation type="submission" date="2022-07" db="EMBL/GenBank/DDBJ databases">
        <title>Phylogenomic reconstructions and comparative analyses of Kickxellomycotina fungi.</title>
        <authorList>
            <person name="Reynolds N.K."/>
            <person name="Stajich J.E."/>
            <person name="Barry K."/>
            <person name="Grigoriev I.V."/>
            <person name="Crous P."/>
            <person name="Smith M.E."/>
        </authorList>
    </citation>
    <scope>NUCLEOTIDE SEQUENCE</scope>
    <source>
        <strain evidence="3">BCRC 34381</strain>
    </source>
</reference>
<keyword evidence="4" id="KW-1185">Reference proteome</keyword>
<feature type="compositionally biased region" description="Polar residues" evidence="1">
    <location>
        <begin position="861"/>
        <end position="875"/>
    </location>
</feature>
<keyword evidence="2" id="KW-1133">Transmembrane helix</keyword>
<feature type="transmembrane region" description="Helical" evidence="2">
    <location>
        <begin position="261"/>
        <end position="278"/>
    </location>
</feature>
<sequence length="875" mass="92763">MNISGLSYLQFALVDGVAALYMLLRVLETRGWSHINPVSVLRQGPSTRGKGLVTMLGYFSCLAATVLFLVKDGLMAQQELQDVSLCRAAVYLNQDVTPTDAQQLPMIKTGLLLWDLGSAFQVFALGCATAIWAARPLRRLLDPNPLMSAAAGRALLGLGALGWAAVVATHFAAFKNMTDTGNARSTVRLVTSGFALLFAAPLCWVIVRVSLVVRRTRARDPYSTATAVSAAQKLHAQGGRPMATLQHLLGIQMMSFMNESAKLLVLMLLMRAVFFSVFDVSFLTPSRSAVADLGANNAYTGLGTLASSLVSPLIVQLLLPARMEVLVDVLAAAGTMNQPDRIAFIDAQLNTAATVHMPQLTPTLTSSNRAHSSTLGSKSRSRAPTAASLAVEKFVGSATIMPATMHRLSSHDTREKPPPGSPAVYRAGLFDGIPYIDSDARESSHFSHGPWTQSPASPFTPQSSLHPGPYERDSSTVTGVYGATRPTTGNSMSTAGGRRITIRRSALRDDAVLFSDSGLDDNLGSPSSSHTDLADSYVPLPSRALALDAVAATSQSVASSSHPSGPSLHAEALADRNTERPDSIVSAYMRSDNALPPLQRVLREPRPSSFVSEDYQYNPTGAVEGSSKSGGSTPNPFDDAADTTGVAAAAARANAEQPHSVDHQLVYVASPTAEDAGSEEHENDDAKTAAAQGPFLIHKGSKASLRRKGTVERRARRGDLDMDEFTDAITSGRSSMYQSQELAQQGTNATSSNNSSIANMATTYNEHRPPVADKKVNIQVTRMSAFYGAPSLAPGNTGAPSGLGLDEKKRDSSTISTMSWEPKTGSGPPRQAVAGSVGAAFVQAPVVHHTHSFRPAHESIESTVPSSLFKQRIGS</sequence>
<protein>
    <submittedName>
        <fullName evidence="3">Uncharacterized protein</fullName>
    </submittedName>
</protein>
<gene>
    <name evidence="3" type="ORF">LPJ61_002553</name>
</gene>
<dbReference type="OrthoDB" id="5566178at2759"/>
<name>A0A9W7YCA4_9FUNG</name>
<organism evidence="3 4">
    <name type="scientific">Coemansia biformis</name>
    <dbReference type="NCBI Taxonomy" id="1286918"/>
    <lineage>
        <taxon>Eukaryota</taxon>
        <taxon>Fungi</taxon>
        <taxon>Fungi incertae sedis</taxon>
        <taxon>Zoopagomycota</taxon>
        <taxon>Kickxellomycotina</taxon>
        <taxon>Kickxellomycetes</taxon>
        <taxon>Kickxellales</taxon>
        <taxon>Kickxellaceae</taxon>
        <taxon>Coemansia</taxon>
    </lineage>
</organism>
<feature type="non-terminal residue" evidence="3">
    <location>
        <position position="875"/>
    </location>
</feature>
<evidence type="ECO:0000313" key="3">
    <source>
        <dbReference type="EMBL" id="KAJ1731412.1"/>
    </source>
</evidence>
<accession>A0A9W7YCA4</accession>
<feature type="compositionally biased region" description="Polar residues" evidence="1">
    <location>
        <begin position="362"/>
        <end position="378"/>
    </location>
</feature>
<feature type="transmembrane region" description="Helical" evidence="2">
    <location>
        <begin position="194"/>
        <end position="213"/>
    </location>
</feature>
<evidence type="ECO:0000256" key="2">
    <source>
        <dbReference type="SAM" id="Phobius"/>
    </source>
</evidence>
<dbReference type="AlphaFoldDB" id="A0A9W7YCA4"/>
<feature type="compositionally biased region" description="Polar residues" evidence="1">
    <location>
        <begin position="609"/>
        <end position="619"/>
    </location>
</feature>
<feature type="transmembrane region" description="Helical" evidence="2">
    <location>
        <begin position="111"/>
        <end position="133"/>
    </location>
</feature>
<comment type="caution">
    <text evidence="3">The sequence shown here is derived from an EMBL/GenBank/DDBJ whole genome shotgun (WGS) entry which is preliminary data.</text>
</comment>